<gene>
    <name evidence="3" type="ORF">ACFOLH_14290</name>
</gene>
<organism evidence="3 4">
    <name type="scientific">Aquipuribacter hungaricus</name>
    <dbReference type="NCBI Taxonomy" id="545624"/>
    <lineage>
        <taxon>Bacteria</taxon>
        <taxon>Bacillati</taxon>
        <taxon>Actinomycetota</taxon>
        <taxon>Actinomycetes</taxon>
        <taxon>Micrococcales</taxon>
        <taxon>Intrasporangiaceae</taxon>
        <taxon>Aquipuribacter</taxon>
    </lineage>
</organism>
<evidence type="ECO:0000313" key="4">
    <source>
        <dbReference type="Proteomes" id="UP001595685"/>
    </source>
</evidence>
<evidence type="ECO:0000313" key="3">
    <source>
        <dbReference type="EMBL" id="MFC3689517.1"/>
    </source>
</evidence>
<dbReference type="RefSeq" id="WP_340292684.1">
    <property type="nucleotide sequence ID" value="NZ_JBBEOI010000080.1"/>
</dbReference>
<keyword evidence="2" id="KW-0812">Transmembrane</keyword>
<feature type="transmembrane region" description="Helical" evidence="2">
    <location>
        <begin position="29"/>
        <end position="47"/>
    </location>
</feature>
<name>A0ABV7WKL1_9MICO</name>
<dbReference type="EMBL" id="JBHRWW010000010">
    <property type="protein sequence ID" value="MFC3689517.1"/>
    <property type="molecule type" value="Genomic_DNA"/>
</dbReference>
<evidence type="ECO:0000256" key="2">
    <source>
        <dbReference type="SAM" id="Phobius"/>
    </source>
</evidence>
<evidence type="ECO:0000256" key="1">
    <source>
        <dbReference type="SAM" id="MobiDB-lite"/>
    </source>
</evidence>
<accession>A0ABV7WKL1</accession>
<keyword evidence="4" id="KW-1185">Reference proteome</keyword>
<proteinExistence type="predicted"/>
<sequence length="73" mass="7807">MRFVPVMGLLMASPVVLQAVQGQRDVRDALLVWLVAMVLAVGGVVLYRAATATSPGRPPAAPPTPRRRAEDRS</sequence>
<keyword evidence="2" id="KW-0472">Membrane</keyword>
<feature type="region of interest" description="Disordered" evidence="1">
    <location>
        <begin position="52"/>
        <end position="73"/>
    </location>
</feature>
<reference evidence="4" key="1">
    <citation type="journal article" date="2019" name="Int. J. Syst. Evol. Microbiol.">
        <title>The Global Catalogue of Microorganisms (GCM) 10K type strain sequencing project: providing services to taxonomists for standard genome sequencing and annotation.</title>
        <authorList>
            <consortium name="The Broad Institute Genomics Platform"/>
            <consortium name="The Broad Institute Genome Sequencing Center for Infectious Disease"/>
            <person name="Wu L."/>
            <person name="Ma J."/>
        </authorList>
    </citation>
    <scope>NUCLEOTIDE SEQUENCE [LARGE SCALE GENOMIC DNA]</scope>
    <source>
        <strain evidence="4">NCAIM B.02333</strain>
    </source>
</reference>
<dbReference type="Proteomes" id="UP001595685">
    <property type="component" value="Unassembled WGS sequence"/>
</dbReference>
<comment type="caution">
    <text evidence="3">The sequence shown here is derived from an EMBL/GenBank/DDBJ whole genome shotgun (WGS) entry which is preliminary data.</text>
</comment>
<protein>
    <submittedName>
        <fullName evidence="3">Uncharacterized protein</fullName>
    </submittedName>
</protein>
<keyword evidence="2" id="KW-1133">Transmembrane helix</keyword>